<accession>A0A8J3BE87</accession>
<dbReference type="PANTHER" id="PTHR43701:SF5">
    <property type="entry name" value="MEMBRANE TRANSPORTER PROTEIN-RELATED"/>
    <property type="match status" value="1"/>
</dbReference>
<dbReference type="PANTHER" id="PTHR43701">
    <property type="entry name" value="MEMBRANE TRANSPORTER PROTEIN MJ0441-RELATED"/>
    <property type="match status" value="1"/>
</dbReference>
<organism evidence="7 8">
    <name type="scientific">Calditerricola satsumensis</name>
    <dbReference type="NCBI Taxonomy" id="373054"/>
    <lineage>
        <taxon>Bacteria</taxon>
        <taxon>Bacillati</taxon>
        <taxon>Bacillota</taxon>
        <taxon>Bacilli</taxon>
        <taxon>Bacillales</taxon>
        <taxon>Bacillaceae</taxon>
        <taxon>Calditerricola</taxon>
    </lineage>
</organism>
<evidence type="ECO:0000256" key="6">
    <source>
        <dbReference type="RuleBase" id="RU363041"/>
    </source>
</evidence>
<feature type="transmembrane region" description="Helical" evidence="6">
    <location>
        <begin position="98"/>
        <end position="115"/>
    </location>
</feature>
<dbReference type="Proteomes" id="UP000637720">
    <property type="component" value="Unassembled WGS sequence"/>
</dbReference>
<proteinExistence type="inferred from homology"/>
<name>A0A8J3BE87_9BACI</name>
<dbReference type="InterPro" id="IPR051598">
    <property type="entry name" value="TSUP/Inactive_protease-like"/>
</dbReference>
<dbReference type="EMBL" id="BMOF01000029">
    <property type="protein sequence ID" value="GGK02150.1"/>
    <property type="molecule type" value="Genomic_DNA"/>
</dbReference>
<feature type="transmembrane region" description="Helical" evidence="6">
    <location>
        <begin position="31"/>
        <end position="62"/>
    </location>
</feature>
<comment type="caution">
    <text evidence="7">The sequence shown here is derived from an EMBL/GenBank/DDBJ whole genome shotgun (WGS) entry which is preliminary data.</text>
</comment>
<comment type="similarity">
    <text evidence="2 6">Belongs to the 4-toluene sulfonate uptake permease (TSUP) (TC 2.A.102) family.</text>
</comment>
<dbReference type="Pfam" id="PF01925">
    <property type="entry name" value="TauE"/>
    <property type="match status" value="1"/>
</dbReference>
<dbReference type="GO" id="GO:0005886">
    <property type="term" value="C:plasma membrane"/>
    <property type="evidence" value="ECO:0007669"/>
    <property type="project" value="UniProtKB-SubCell"/>
</dbReference>
<evidence type="ECO:0000256" key="4">
    <source>
        <dbReference type="ARBA" id="ARBA00022989"/>
    </source>
</evidence>
<gene>
    <name evidence="7" type="ORF">GCM10007043_15290</name>
</gene>
<keyword evidence="4 6" id="KW-1133">Transmembrane helix</keyword>
<feature type="transmembrane region" description="Helical" evidence="6">
    <location>
        <begin position="74"/>
        <end position="92"/>
    </location>
</feature>
<protein>
    <recommendedName>
        <fullName evidence="6">Probable membrane transporter protein</fullName>
    </recommendedName>
</protein>
<sequence length="245" mass="25162">MEPVDLLVLATLIFVAAALYSSVGHGGASGYLAAMGLLGVAPAVMKPTALILNLLVASLAALQFGRAKAFSWSTFWPFAAGSIPMAYLGGLLDVPPSAYKVLVGLVLLYAAYRLWRRPTMAEKVVRKPPLLLALLAGAGIGFLSGLIGVGGGIFLSPLLLFAGWADPKTTAGVSAAFILVNSAAGLLGHTSGVMAIPPEGVWFVLAAVAGGALGSRWGSRRFGHARMRRLLAVVLVIAGGKMLVA</sequence>
<comment type="subcellular location">
    <subcellularLocation>
        <location evidence="6">Cell membrane</location>
        <topology evidence="6">Multi-pass membrane protein</topology>
    </subcellularLocation>
    <subcellularLocation>
        <location evidence="1">Membrane</location>
        <topology evidence="1">Multi-pass membrane protein</topology>
    </subcellularLocation>
</comment>
<dbReference type="AlphaFoldDB" id="A0A8J3BE87"/>
<evidence type="ECO:0000256" key="1">
    <source>
        <dbReference type="ARBA" id="ARBA00004141"/>
    </source>
</evidence>
<dbReference type="InterPro" id="IPR002781">
    <property type="entry name" value="TM_pro_TauE-like"/>
</dbReference>
<reference evidence="7" key="2">
    <citation type="submission" date="2020-09" db="EMBL/GenBank/DDBJ databases">
        <authorList>
            <person name="Sun Q."/>
            <person name="Ohkuma M."/>
        </authorList>
    </citation>
    <scope>NUCLEOTIDE SEQUENCE</scope>
    <source>
        <strain evidence="7">JCM 14719</strain>
    </source>
</reference>
<evidence type="ECO:0000256" key="2">
    <source>
        <dbReference type="ARBA" id="ARBA00009142"/>
    </source>
</evidence>
<keyword evidence="5 6" id="KW-0472">Membrane</keyword>
<evidence type="ECO:0000313" key="8">
    <source>
        <dbReference type="Proteomes" id="UP000637720"/>
    </source>
</evidence>
<keyword evidence="6" id="KW-1003">Cell membrane</keyword>
<evidence type="ECO:0000256" key="3">
    <source>
        <dbReference type="ARBA" id="ARBA00022692"/>
    </source>
</evidence>
<feature type="transmembrane region" description="Helical" evidence="6">
    <location>
        <begin position="131"/>
        <end position="164"/>
    </location>
</feature>
<feature type="transmembrane region" description="Helical" evidence="6">
    <location>
        <begin position="200"/>
        <end position="219"/>
    </location>
</feature>
<keyword evidence="3 6" id="KW-0812">Transmembrane</keyword>
<reference evidence="7" key="1">
    <citation type="journal article" date="2014" name="Int. J. Syst. Evol. Microbiol.">
        <title>Complete genome sequence of Corynebacterium casei LMG S-19264T (=DSM 44701T), isolated from a smear-ripened cheese.</title>
        <authorList>
            <consortium name="US DOE Joint Genome Institute (JGI-PGF)"/>
            <person name="Walter F."/>
            <person name="Albersmeier A."/>
            <person name="Kalinowski J."/>
            <person name="Ruckert C."/>
        </authorList>
    </citation>
    <scope>NUCLEOTIDE SEQUENCE</scope>
    <source>
        <strain evidence="7">JCM 14719</strain>
    </source>
</reference>
<keyword evidence="8" id="KW-1185">Reference proteome</keyword>
<evidence type="ECO:0000256" key="5">
    <source>
        <dbReference type="ARBA" id="ARBA00023136"/>
    </source>
</evidence>
<evidence type="ECO:0000313" key="7">
    <source>
        <dbReference type="EMBL" id="GGK02150.1"/>
    </source>
</evidence>
<dbReference type="RefSeq" id="WP_054669406.1">
    <property type="nucleotide sequence ID" value="NZ_BMOF01000029.1"/>
</dbReference>